<evidence type="ECO:0000256" key="4">
    <source>
        <dbReference type="ARBA" id="ARBA00023163"/>
    </source>
</evidence>
<dbReference type="InterPro" id="IPR052155">
    <property type="entry name" value="Biofilm_reg_signaling"/>
</dbReference>
<comment type="cofactor">
    <cofactor evidence="1">
        <name>Mg(2+)</name>
        <dbReference type="ChEBI" id="CHEBI:18420"/>
    </cofactor>
</comment>
<dbReference type="PANTHER" id="PTHR44757">
    <property type="entry name" value="DIGUANYLATE CYCLASE DGCP"/>
    <property type="match status" value="1"/>
</dbReference>
<evidence type="ECO:0000256" key="2">
    <source>
        <dbReference type="ARBA" id="ARBA00023015"/>
    </source>
</evidence>
<sequence>MPMFSGFYMGEISATFRQKAKQHGVNLIMIRAGDSRDFTLPIALTQLSALIVVQHCAGTSYVKSATELGIPVFSMGASYAPLPVEQLCSDQISGVEQLYDWLLALGHRNIGFCGDLSVNDIRSRFNAFKQRVDTQRGEGFHSSQLYCVDSCSLSAGRKAASDWLNTVGNECTAIICATDENAIGMIEQLQRNGIRVPDDVAVVGIDNIFSGMSVTPALTTVDQQLEELACKAFERALARIAGAPFQEEVIHVEQKLVVRQSCGNRASVADASDASQSVRQAMVYESRYSSSELFDTLYSIAKDGFDSILDACSLYQCNLAWAELNRYDGDALSLLKVSFLEQQSLQSRPANSALRTLSDLPCVAGDRPYVVSVLPVHRGERDCWDIVTAVENLDGRQYIGKSALFYNYLDILSLFVERDALIETSVQRHKKSQQLLQQLKVVLNSSNDGIWQWDLLANRLSWNGRLTKMLKLADTSDAINPQVLLNRVHPDDRPAFEEMLQTYLDVSEPFKCILRLRRDDGHYIWVQLSGAVIHNTQGRPIRLVGSMTDITEQQESADKIHQMAYYDGLTGVANRRKLMEVIEHHIQHHPNSTKAVMMMDLNRFKIINDTFGHQVGDALLCHVAEALQQTLRAEDIIGRFGGDEFVFFCDVQNAYQAHELANRLLRAVKRPMQYDNMELVGEASIGVAFYPQHGVDGDELIKNADVAMYRAKQLGGGEVVLFNSNMHEPFKTHLRIEHLLGLAIDQGEIQVHYQPVFSRQHDHIIAVEVLARWHSATLGQVNPSEFIVVAENSFLIMKLGDYIIDRVCQDVKTSPWLQNLQHISVNVSARQLGHSRFADNLAQKVNDYGLPASLFCLEMTETAAMADKEQCLRTLIALKNAGFTLSLDDFGTGFSSLSLLKRLPISEVKIDRSFIADIEAHPANLSFVKGLISMVQSLGHRVVAEGVETESQTQLLRALGVDLMQGFYLARPASLREFEQRFADTEPREKEET</sequence>
<dbReference type="InterPro" id="IPR035965">
    <property type="entry name" value="PAS-like_dom_sf"/>
</dbReference>
<dbReference type="SUPFAM" id="SSF53822">
    <property type="entry name" value="Periplasmic binding protein-like I"/>
    <property type="match status" value="1"/>
</dbReference>
<evidence type="ECO:0000256" key="1">
    <source>
        <dbReference type="ARBA" id="ARBA00001946"/>
    </source>
</evidence>
<dbReference type="InParanoid" id="A0A0Q2MKK9"/>
<dbReference type="GO" id="GO:0003677">
    <property type="term" value="F:DNA binding"/>
    <property type="evidence" value="ECO:0007669"/>
    <property type="project" value="UniProtKB-KW"/>
</dbReference>
<dbReference type="CDD" id="cd00130">
    <property type="entry name" value="PAS"/>
    <property type="match status" value="1"/>
</dbReference>
<keyword evidence="9" id="KW-1185">Reference proteome</keyword>
<evidence type="ECO:0000259" key="7">
    <source>
        <dbReference type="PROSITE" id="PS50887"/>
    </source>
</evidence>
<keyword evidence="2" id="KW-0805">Transcription regulation</keyword>
<dbReference type="EMBL" id="LKHS01000001">
    <property type="protein sequence ID" value="KQH88138.1"/>
    <property type="molecule type" value="Genomic_DNA"/>
</dbReference>
<gene>
    <name evidence="8" type="ORF">AMR76_02300</name>
</gene>
<dbReference type="Gene3D" id="3.30.450.20">
    <property type="entry name" value="PAS domain"/>
    <property type="match status" value="1"/>
</dbReference>
<dbReference type="PROSITE" id="PS50883">
    <property type="entry name" value="EAL"/>
    <property type="match status" value="1"/>
</dbReference>
<dbReference type="NCBIfam" id="TIGR00254">
    <property type="entry name" value="GGDEF"/>
    <property type="match status" value="1"/>
</dbReference>
<dbReference type="Pfam" id="PF00563">
    <property type="entry name" value="EAL"/>
    <property type="match status" value="1"/>
</dbReference>
<evidence type="ECO:0000313" key="8">
    <source>
        <dbReference type="EMBL" id="KQH88138.1"/>
    </source>
</evidence>
<dbReference type="Pfam" id="PF13377">
    <property type="entry name" value="Peripla_BP_3"/>
    <property type="match status" value="1"/>
</dbReference>
<dbReference type="Gene3D" id="3.40.50.2300">
    <property type="match status" value="2"/>
</dbReference>
<evidence type="ECO:0000313" key="9">
    <source>
        <dbReference type="Proteomes" id="UP000051221"/>
    </source>
</evidence>
<dbReference type="PROSITE" id="PS50113">
    <property type="entry name" value="PAC"/>
    <property type="match status" value="1"/>
</dbReference>
<dbReference type="InterPro" id="IPR001610">
    <property type="entry name" value="PAC"/>
</dbReference>
<dbReference type="SMART" id="SM00052">
    <property type="entry name" value="EAL"/>
    <property type="match status" value="1"/>
</dbReference>
<name>A0A0Q2MKK9_VIBFU</name>
<keyword evidence="8" id="KW-0808">Transferase</keyword>
<organism evidence="8 9">
    <name type="scientific">Vibrio furnissii</name>
    <dbReference type="NCBI Taxonomy" id="29494"/>
    <lineage>
        <taxon>Bacteria</taxon>
        <taxon>Pseudomonadati</taxon>
        <taxon>Pseudomonadota</taxon>
        <taxon>Gammaproteobacteria</taxon>
        <taxon>Vibrionales</taxon>
        <taxon>Vibrionaceae</taxon>
        <taxon>Vibrio</taxon>
    </lineage>
</organism>
<dbReference type="Gene3D" id="3.30.70.270">
    <property type="match status" value="1"/>
</dbReference>
<evidence type="ECO:0000259" key="5">
    <source>
        <dbReference type="PROSITE" id="PS50113"/>
    </source>
</evidence>
<dbReference type="SUPFAM" id="SSF55785">
    <property type="entry name" value="PYP-like sensor domain (PAS domain)"/>
    <property type="match status" value="1"/>
</dbReference>
<protein>
    <submittedName>
        <fullName evidence="8">Histidine kinase</fullName>
    </submittedName>
</protein>
<dbReference type="CDD" id="cd01949">
    <property type="entry name" value="GGDEF"/>
    <property type="match status" value="1"/>
</dbReference>
<comment type="caution">
    <text evidence="8">The sequence shown here is derived from an EMBL/GenBank/DDBJ whole genome shotgun (WGS) entry which is preliminary data.</text>
</comment>
<keyword evidence="8" id="KW-0418">Kinase</keyword>
<keyword evidence="3" id="KW-0238">DNA-binding</keyword>
<evidence type="ECO:0000259" key="6">
    <source>
        <dbReference type="PROSITE" id="PS50883"/>
    </source>
</evidence>
<dbReference type="SMART" id="SM00091">
    <property type="entry name" value="PAS"/>
    <property type="match status" value="1"/>
</dbReference>
<dbReference type="InterPro" id="IPR029787">
    <property type="entry name" value="Nucleotide_cyclase"/>
</dbReference>
<dbReference type="InterPro" id="IPR028082">
    <property type="entry name" value="Peripla_BP_I"/>
</dbReference>
<dbReference type="PROSITE" id="PS50887">
    <property type="entry name" value="GGDEF"/>
    <property type="match status" value="1"/>
</dbReference>
<dbReference type="GO" id="GO:0016301">
    <property type="term" value="F:kinase activity"/>
    <property type="evidence" value="ECO:0007669"/>
    <property type="project" value="UniProtKB-KW"/>
</dbReference>
<feature type="domain" description="PAC" evidence="5">
    <location>
        <begin position="510"/>
        <end position="562"/>
    </location>
</feature>
<reference evidence="8 9" key="1">
    <citation type="submission" date="2015-08" db="EMBL/GenBank/DDBJ databases">
        <title>Antibacterial properties of a collection of Vibrionaceae strains.</title>
        <authorList>
            <person name="Giubergia S."/>
        </authorList>
    </citation>
    <scope>NUCLEOTIDE SEQUENCE [LARGE SCALE GENOMIC DNA]</scope>
    <source>
        <strain evidence="8 9">S0821</strain>
    </source>
</reference>
<dbReference type="InterPro" id="IPR043128">
    <property type="entry name" value="Rev_trsase/Diguanyl_cyclase"/>
</dbReference>
<dbReference type="Pfam" id="PF00990">
    <property type="entry name" value="GGDEF"/>
    <property type="match status" value="1"/>
</dbReference>
<dbReference type="InterPro" id="IPR000160">
    <property type="entry name" value="GGDEF_dom"/>
</dbReference>
<dbReference type="CDD" id="cd01948">
    <property type="entry name" value="EAL"/>
    <property type="match status" value="1"/>
</dbReference>
<dbReference type="SMART" id="SM00267">
    <property type="entry name" value="GGDEF"/>
    <property type="match status" value="1"/>
</dbReference>
<dbReference type="SUPFAM" id="SSF141868">
    <property type="entry name" value="EAL domain-like"/>
    <property type="match status" value="1"/>
</dbReference>
<dbReference type="Pfam" id="PF08447">
    <property type="entry name" value="PAS_3"/>
    <property type="match status" value="1"/>
</dbReference>
<dbReference type="FunFam" id="3.30.70.270:FF:000001">
    <property type="entry name" value="Diguanylate cyclase domain protein"/>
    <property type="match status" value="1"/>
</dbReference>
<dbReference type="InterPro" id="IPR000700">
    <property type="entry name" value="PAS-assoc_C"/>
</dbReference>
<dbReference type="InterPro" id="IPR001633">
    <property type="entry name" value="EAL_dom"/>
</dbReference>
<accession>A0A0Q2MKK9</accession>
<keyword evidence="4" id="KW-0804">Transcription</keyword>
<dbReference type="CDD" id="cd06267">
    <property type="entry name" value="PBP1_LacI_sugar_binding-like"/>
    <property type="match status" value="1"/>
</dbReference>
<dbReference type="PANTHER" id="PTHR44757:SF2">
    <property type="entry name" value="BIOFILM ARCHITECTURE MAINTENANCE PROTEIN MBAA"/>
    <property type="match status" value="1"/>
</dbReference>
<dbReference type="SUPFAM" id="SSF55073">
    <property type="entry name" value="Nucleotide cyclase"/>
    <property type="match status" value="1"/>
</dbReference>
<dbReference type="Proteomes" id="UP000051221">
    <property type="component" value="Unassembled WGS sequence"/>
</dbReference>
<evidence type="ECO:0000256" key="3">
    <source>
        <dbReference type="ARBA" id="ARBA00023125"/>
    </source>
</evidence>
<proteinExistence type="predicted"/>
<dbReference type="SMART" id="SM00086">
    <property type="entry name" value="PAC"/>
    <property type="match status" value="1"/>
</dbReference>
<dbReference type="NCBIfam" id="TIGR00229">
    <property type="entry name" value="sensory_box"/>
    <property type="match status" value="1"/>
</dbReference>
<dbReference type="InterPro" id="IPR046335">
    <property type="entry name" value="LacI/GalR-like_sensor"/>
</dbReference>
<dbReference type="AlphaFoldDB" id="A0A0Q2MKK9"/>
<dbReference type="InterPro" id="IPR013655">
    <property type="entry name" value="PAS_fold_3"/>
</dbReference>
<feature type="domain" description="GGDEF" evidence="7">
    <location>
        <begin position="592"/>
        <end position="724"/>
    </location>
</feature>
<dbReference type="InterPro" id="IPR000014">
    <property type="entry name" value="PAS"/>
</dbReference>
<feature type="domain" description="EAL" evidence="6">
    <location>
        <begin position="733"/>
        <end position="986"/>
    </location>
</feature>
<dbReference type="Gene3D" id="3.20.20.450">
    <property type="entry name" value="EAL domain"/>
    <property type="match status" value="1"/>
</dbReference>
<dbReference type="InterPro" id="IPR035919">
    <property type="entry name" value="EAL_sf"/>
</dbReference>